<protein>
    <submittedName>
        <fullName evidence="1">Uncharacterized protein</fullName>
    </submittedName>
</protein>
<dbReference type="RefSeq" id="WP_183488646.1">
    <property type="nucleotide sequence ID" value="NZ_JBHUOV010000007.1"/>
</dbReference>
<evidence type="ECO:0000313" key="2">
    <source>
        <dbReference type="Proteomes" id="UP001597533"/>
    </source>
</evidence>
<reference evidence="2" key="1">
    <citation type="journal article" date="2019" name="Int. J. Syst. Evol. Microbiol.">
        <title>The Global Catalogue of Microorganisms (GCM) 10K type strain sequencing project: providing services to taxonomists for standard genome sequencing and annotation.</title>
        <authorList>
            <consortium name="The Broad Institute Genomics Platform"/>
            <consortium name="The Broad Institute Genome Sequencing Center for Infectious Disease"/>
            <person name="Wu L."/>
            <person name="Ma J."/>
        </authorList>
    </citation>
    <scope>NUCLEOTIDE SEQUENCE [LARGE SCALE GENOMIC DNA]</scope>
    <source>
        <strain evidence="2">KCTC 32141</strain>
    </source>
</reference>
<evidence type="ECO:0000313" key="1">
    <source>
        <dbReference type="EMBL" id="MFD2824176.1"/>
    </source>
</evidence>
<name>A0ABW5WPI2_9FLAO</name>
<comment type="caution">
    <text evidence="1">The sequence shown here is derived from an EMBL/GenBank/DDBJ whole genome shotgun (WGS) entry which is preliminary data.</text>
</comment>
<accession>A0ABW5WPI2</accession>
<dbReference type="Proteomes" id="UP001597533">
    <property type="component" value="Unassembled WGS sequence"/>
</dbReference>
<dbReference type="EMBL" id="JBHUOV010000007">
    <property type="protein sequence ID" value="MFD2824176.1"/>
    <property type="molecule type" value="Genomic_DNA"/>
</dbReference>
<gene>
    <name evidence="1" type="ORF">ACFS5M_10895</name>
</gene>
<proteinExistence type="predicted"/>
<keyword evidence="2" id="KW-1185">Reference proteome</keyword>
<sequence length="48" mass="5469">MSAQFCKVGRRFPNLKNALKLKAIEDQTVKFIEVINKPKTTKDFDVAS</sequence>
<organism evidence="1 2">
    <name type="scientific">Lacinutrix iliipiscaria</name>
    <dbReference type="NCBI Taxonomy" id="1230532"/>
    <lineage>
        <taxon>Bacteria</taxon>
        <taxon>Pseudomonadati</taxon>
        <taxon>Bacteroidota</taxon>
        <taxon>Flavobacteriia</taxon>
        <taxon>Flavobacteriales</taxon>
        <taxon>Flavobacteriaceae</taxon>
        <taxon>Lacinutrix</taxon>
    </lineage>
</organism>